<sequence length="371" mass="43006">MKDLGDLNFFLGIEVARSEEGIVLNQKKVLSQYMHSPKTSHMEVALRVVRYIKSNPGLGLFMLAEASNKLTAYCDSDWGSCLQTKRSVAGIHNSNFTLHRSSINYIMAGGDPLSDLPRSILLYILSMLPNGKQVVRTSVLSRRWRFLWNSVPLSLNFEFPNRGSIESTLDYVTSIHRELYYLRSCEKIRKFRVLLYRYDERYAKDVDLWKNLTEEVLEKVLSGCPNLECLELDTIRGRWQSSWRLEISSVKLRKLIIQDDYVQNPDFCPSFKFLFRHGEHNLDKEFIYLKGLLHSVAHVKNLELSPWCIQCMSTLALEGWQSPPSSWKFLKRNTHVEQLDFPGIYSFLQSSSDLETLVIEWNNSTPTVSFL</sequence>
<dbReference type="AlphaFoldDB" id="A0A2G2Y6R9"/>
<dbReference type="PANTHER" id="PTHR34223:SF51">
    <property type="entry name" value="OS06G0556300 PROTEIN"/>
    <property type="match status" value="1"/>
</dbReference>
<dbReference type="InterPro" id="IPR036047">
    <property type="entry name" value="F-box-like_dom_sf"/>
</dbReference>
<evidence type="ECO:0000259" key="1">
    <source>
        <dbReference type="Pfam" id="PF00646"/>
    </source>
</evidence>
<dbReference type="CDD" id="cd22160">
    <property type="entry name" value="F-box_AtFBL13-like"/>
    <property type="match status" value="1"/>
</dbReference>
<dbReference type="Pfam" id="PF00646">
    <property type="entry name" value="F-box"/>
    <property type="match status" value="1"/>
</dbReference>
<proteinExistence type="predicted"/>
<dbReference type="Gene3D" id="3.80.10.10">
    <property type="entry name" value="Ribonuclease Inhibitor"/>
    <property type="match status" value="1"/>
</dbReference>
<evidence type="ECO:0000313" key="2">
    <source>
        <dbReference type="EMBL" id="PHT65412.1"/>
    </source>
</evidence>
<dbReference type="PANTHER" id="PTHR34223">
    <property type="entry name" value="OS11G0201299 PROTEIN"/>
    <property type="match status" value="1"/>
</dbReference>
<dbReference type="InterPro" id="IPR001810">
    <property type="entry name" value="F-box_dom"/>
</dbReference>
<gene>
    <name evidence="2" type="ORF">T459_29837</name>
</gene>
<dbReference type="InterPro" id="IPR032675">
    <property type="entry name" value="LRR_dom_sf"/>
</dbReference>
<protein>
    <recommendedName>
        <fullName evidence="1">F-box domain-containing protein</fullName>
    </recommendedName>
</protein>
<dbReference type="InterPro" id="IPR053197">
    <property type="entry name" value="F-box_SCFL_complex_component"/>
</dbReference>
<feature type="domain" description="F-box" evidence="1">
    <location>
        <begin position="113"/>
        <end position="153"/>
    </location>
</feature>
<dbReference type="Gramene" id="PHT65412">
    <property type="protein sequence ID" value="PHT65412"/>
    <property type="gene ID" value="T459_29837"/>
</dbReference>
<keyword evidence="3" id="KW-1185">Reference proteome</keyword>
<dbReference type="InterPro" id="IPR053781">
    <property type="entry name" value="F-box_AtFBL13-like"/>
</dbReference>
<accession>A0A2G2Y6R9</accession>
<dbReference type="SUPFAM" id="SSF81383">
    <property type="entry name" value="F-box domain"/>
    <property type="match status" value="1"/>
</dbReference>
<comment type="caution">
    <text evidence="2">The sequence shown here is derived from an EMBL/GenBank/DDBJ whole genome shotgun (WGS) entry which is preliminary data.</text>
</comment>
<organism evidence="2 3">
    <name type="scientific">Capsicum annuum</name>
    <name type="common">Capsicum pepper</name>
    <dbReference type="NCBI Taxonomy" id="4072"/>
    <lineage>
        <taxon>Eukaryota</taxon>
        <taxon>Viridiplantae</taxon>
        <taxon>Streptophyta</taxon>
        <taxon>Embryophyta</taxon>
        <taxon>Tracheophyta</taxon>
        <taxon>Spermatophyta</taxon>
        <taxon>Magnoliopsida</taxon>
        <taxon>eudicotyledons</taxon>
        <taxon>Gunneridae</taxon>
        <taxon>Pentapetalae</taxon>
        <taxon>asterids</taxon>
        <taxon>lamiids</taxon>
        <taxon>Solanales</taxon>
        <taxon>Solanaceae</taxon>
        <taxon>Solanoideae</taxon>
        <taxon>Capsiceae</taxon>
        <taxon>Capsicum</taxon>
    </lineage>
</organism>
<evidence type="ECO:0000313" key="3">
    <source>
        <dbReference type="Proteomes" id="UP000222542"/>
    </source>
</evidence>
<reference evidence="2 3" key="2">
    <citation type="journal article" date="2017" name="Genome Biol.">
        <title>New reference genome sequences of hot pepper reveal the massive evolution of plant disease-resistance genes by retroduplication.</title>
        <authorList>
            <person name="Kim S."/>
            <person name="Park J."/>
            <person name="Yeom S.I."/>
            <person name="Kim Y.M."/>
            <person name="Seo E."/>
            <person name="Kim K.T."/>
            <person name="Kim M.S."/>
            <person name="Lee J.M."/>
            <person name="Cheong K."/>
            <person name="Shin H.S."/>
            <person name="Kim S.B."/>
            <person name="Han K."/>
            <person name="Lee J."/>
            <person name="Park M."/>
            <person name="Lee H.A."/>
            <person name="Lee H.Y."/>
            <person name="Lee Y."/>
            <person name="Oh S."/>
            <person name="Lee J.H."/>
            <person name="Choi E."/>
            <person name="Choi E."/>
            <person name="Lee S.E."/>
            <person name="Jeon J."/>
            <person name="Kim H."/>
            <person name="Choi G."/>
            <person name="Song H."/>
            <person name="Lee J."/>
            <person name="Lee S.C."/>
            <person name="Kwon J.K."/>
            <person name="Lee H.Y."/>
            <person name="Koo N."/>
            <person name="Hong Y."/>
            <person name="Kim R.W."/>
            <person name="Kang W.H."/>
            <person name="Huh J.H."/>
            <person name="Kang B.C."/>
            <person name="Yang T.J."/>
            <person name="Lee Y.H."/>
            <person name="Bennetzen J.L."/>
            <person name="Choi D."/>
        </authorList>
    </citation>
    <scope>NUCLEOTIDE SEQUENCE [LARGE SCALE GENOMIC DNA]</scope>
    <source>
        <strain evidence="3">cv. CM334</strain>
    </source>
</reference>
<dbReference type="EMBL" id="AYRZ02000012">
    <property type="protein sequence ID" value="PHT65412.1"/>
    <property type="molecule type" value="Genomic_DNA"/>
</dbReference>
<dbReference type="Proteomes" id="UP000222542">
    <property type="component" value="Unassembled WGS sequence"/>
</dbReference>
<reference evidence="2 3" key="1">
    <citation type="journal article" date="2014" name="Nat. Genet.">
        <title>Genome sequence of the hot pepper provides insights into the evolution of pungency in Capsicum species.</title>
        <authorList>
            <person name="Kim S."/>
            <person name="Park M."/>
            <person name="Yeom S.I."/>
            <person name="Kim Y.M."/>
            <person name="Lee J.M."/>
            <person name="Lee H.A."/>
            <person name="Seo E."/>
            <person name="Choi J."/>
            <person name="Cheong K."/>
            <person name="Kim K.T."/>
            <person name="Jung K."/>
            <person name="Lee G.W."/>
            <person name="Oh S.K."/>
            <person name="Bae C."/>
            <person name="Kim S.B."/>
            <person name="Lee H.Y."/>
            <person name="Kim S.Y."/>
            <person name="Kim M.S."/>
            <person name="Kang B.C."/>
            <person name="Jo Y.D."/>
            <person name="Yang H.B."/>
            <person name="Jeong H.J."/>
            <person name="Kang W.H."/>
            <person name="Kwon J.K."/>
            <person name="Shin C."/>
            <person name="Lim J.Y."/>
            <person name="Park J.H."/>
            <person name="Huh J.H."/>
            <person name="Kim J.S."/>
            <person name="Kim B.D."/>
            <person name="Cohen O."/>
            <person name="Paran I."/>
            <person name="Suh M.C."/>
            <person name="Lee S.B."/>
            <person name="Kim Y.K."/>
            <person name="Shin Y."/>
            <person name="Noh S.J."/>
            <person name="Park J."/>
            <person name="Seo Y.S."/>
            <person name="Kwon S.Y."/>
            <person name="Kim H.A."/>
            <person name="Park J.M."/>
            <person name="Kim H.J."/>
            <person name="Choi S.B."/>
            <person name="Bosland P.W."/>
            <person name="Reeves G."/>
            <person name="Jo S.H."/>
            <person name="Lee B.W."/>
            <person name="Cho H.T."/>
            <person name="Choi H.S."/>
            <person name="Lee M.S."/>
            <person name="Yu Y."/>
            <person name="Do Choi Y."/>
            <person name="Park B.S."/>
            <person name="van Deynze A."/>
            <person name="Ashrafi H."/>
            <person name="Hill T."/>
            <person name="Kim W.T."/>
            <person name="Pai H.S."/>
            <person name="Ahn H.K."/>
            <person name="Yeam I."/>
            <person name="Giovannoni J.J."/>
            <person name="Rose J.K."/>
            <person name="Sorensen I."/>
            <person name="Lee S.J."/>
            <person name="Kim R.W."/>
            <person name="Choi I.Y."/>
            <person name="Choi B.S."/>
            <person name="Lim J.S."/>
            <person name="Lee Y.H."/>
            <person name="Choi D."/>
        </authorList>
    </citation>
    <scope>NUCLEOTIDE SEQUENCE [LARGE SCALE GENOMIC DNA]</scope>
    <source>
        <strain evidence="3">cv. CM334</strain>
    </source>
</reference>
<name>A0A2G2Y6R9_CAPAN</name>